<comment type="caution">
    <text evidence="5">The sequence shown here is derived from an EMBL/GenBank/DDBJ whole genome shotgun (WGS) entry which is preliminary data.</text>
</comment>
<dbReference type="InterPro" id="IPR011051">
    <property type="entry name" value="RmlC_Cupin_sf"/>
</dbReference>
<evidence type="ECO:0000313" key="6">
    <source>
        <dbReference type="Proteomes" id="UP001309705"/>
    </source>
</evidence>
<gene>
    <name evidence="5" type="ORF">VSX58_00170</name>
</gene>
<keyword evidence="2" id="KW-0238">DNA-binding</keyword>
<protein>
    <submittedName>
        <fullName evidence="5">Helix-turn-helix transcriptional regulator</fullName>
    </submittedName>
</protein>
<dbReference type="PANTHER" id="PTHR11019:SF190">
    <property type="entry name" value="ARAC-FAMILY REGULATORY PROTEIN"/>
    <property type="match status" value="1"/>
</dbReference>
<dbReference type="Gene3D" id="1.10.10.60">
    <property type="entry name" value="Homeodomain-like"/>
    <property type="match status" value="1"/>
</dbReference>
<evidence type="ECO:0000259" key="4">
    <source>
        <dbReference type="PROSITE" id="PS01124"/>
    </source>
</evidence>
<dbReference type="PROSITE" id="PS00041">
    <property type="entry name" value="HTH_ARAC_FAMILY_1"/>
    <property type="match status" value="1"/>
</dbReference>
<keyword evidence="6" id="KW-1185">Reference proteome</keyword>
<dbReference type="SUPFAM" id="SSF46689">
    <property type="entry name" value="Homeodomain-like"/>
    <property type="match status" value="2"/>
</dbReference>
<dbReference type="InterPro" id="IPR003313">
    <property type="entry name" value="AraC-bd"/>
</dbReference>
<organism evidence="5 6">
    <name type="scientific">Brenneria populi</name>
    <dbReference type="NCBI Taxonomy" id="1505588"/>
    <lineage>
        <taxon>Bacteria</taxon>
        <taxon>Pseudomonadati</taxon>
        <taxon>Pseudomonadota</taxon>
        <taxon>Gammaproteobacteria</taxon>
        <taxon>Enterobacterales</taxon>
        <taxon>Pectobacteriaceae</taxon>
        <taxon>Brenneria</taxon>
    </lineage>
</organism>
<dbReference type="PROSITE" id="PS01124">
    <property type="entry name" value="HTH_ARAC_FAMILY_2"/>
    <property type="match status" value="1"/>
</dbReference>
<sequence>MPEQRIYHPPHTPETVPPFGVFFHNEQVSADTEYLPHSHSWGHLIYVTSGVMVLNIQGKRFWAPPEFAIWVPLGMTHSCYNRRQAAFNTINLTDRLCKELPDFPCLLEVGPIFKAIVDDFLARNMLVPQGKTALRLCRVMLDQMRAAPRRCNYLPETDDKLLAPILRQLEQCPGDNRTLAQWAQQVYSTERTLSRRCQSELGMSFSEWRQRLRFLRALALLRQGMTVQAVALDVGYNSSSALIAMFQKIAGCTPERYRNQ</sequence>
<feature type="domain" description="HTH araC/xylS-type" evidence="4">
    <location>
        <begin position="159"/>
        <end position="260"/>
    </location>
</feature>
<dbReference type="Gene3D" id="2.60.120.10">
    <property type="entry name" value="Jelly Rolls"/>
    <property type="match status" value="1"/>
</dbReference>
<dbReference type="SMART" id="SM00342">
    <property type="entry name" value="HTH_ARAC"/>
    <property type="match status" value="1"/>
</dbReference>
<dbReference type="EMBL" id="JAYWTM010000001">
    <property type="protein sequence ID" value="MEC5341028.1"/>
    <property type="molecule type" value="Genomic_DNA"/>
</dbReference>
<dbReference type="InterPro" id="IPR009057">
    <property type="entry name" value="Homeodomain-like_sf"/>
</dbReference>
<proteinExistence type="predicted"/>
<keyword evidence="1" id="KW-0805">Transcription regulation</keyword>
<evidence type="ECO:0000256" key="3">
    <source>
        <dbReference type="ARBA" id="ARBA00023163"/>
    </source>
</evidence>
<evidence type="ECO:0000313" key="5">
    <source>
        <dbReference type="EMBL" id="MEC5341028.1"/>
    </source>
</evidence>
<dbReference type="SUPFAM" id="SSF51182">
    <property type="entry name" value="RmlC-like cupins"/>
    <property type="match status" value="1"/>
</dbReference>
<dbReference type="InterPro" id="IPR018060">
    <property type="entry name" value="HTH_AraC"/>
</dbReference>
<keyword evidence="3" id="KW-0804">Transcription</keyword>
<dbReference type="InterPro" id="IPR014710">
    <property type="entry name" value="RmlC-like_jellyroll"/>
</dbReference>
<dbReference type="RefSeq" id="WP_327616270.1">
    <property type="nucleotide sequence ID" value="NZ_JAYWTM010000001.1"/>
</dbReference>
<reference evidence="5 6" key="1">
    <citation type="journal article" date="2017" name="Int. J. Syst. Evol. Microbiol.">
        <title>Brenneria populi subsp. brevivirga subsp. nov. isolated from symptomatic bark of Populus x euramericana canker, and description of Brenneria populi subsp. populi subsp. nov.</title>
        <authorList>
            <person name="Zheng M.H."/>
            <person name="Piao C.G."/>
            <person name="Xue H."/>
            <person name="Guo M.W."/>
            <person name="Li Y."/>
        </authorList>
    </citation>
    <scope>NUCLEOTIDE SEQUENCE [LARGE SCALE GENOMIC DNA]</scope>
    <source>
        <strain evidence="5 6">D9-5</strain>
    </source>
</reference>
<dbReference type="PANTHER" id="PTHR11019">
    <property type="entry name" value="HTH-TYPE TRANSCRIPTIONAL REGULATOR NIMR"/>
    <property type="match status" value="1"/>
</dbReference>
<evidence type="ECO:0000256" key="1">
    <source>
        <dbReference type="ARBA" id="ARBA00023015"/>
    </source>
</evidence>
<dbReference type="Pfam" id="PF02311">
    <property type="entry name" value="AraC_binding"/>
    <property type="match status" value="1"/>
</dbReference>
<dbReference type="Pfam" id="PF12833">
    <property type="entry name" value="HTH_18"/>
    <property type="match status" value="1"/>
</dbReference>
<dbReference type="InterPro" id="IPR018062">
    <property type="entry name" value="HTH_AraC-typ_CS"/>
</dbReference>
<dbReference type="CDD" id="cd06124">
    <property type="entry name" value="cupin_NimR-like_N"/>
    <property type="match status" value="1"/>
</dbReference>
<dbReference type="Proteomes" id="UP001309705">
    <property type="component" value="Unassembled WGS sequence"/>
</dbReference>
<evidence type="ECO:0000256" key="2">
    <source>
        <dbReference type="ARBA" id="ARBA00023125"/>
    </source>
</evidence>
<accession>A0ABU6JJZ4</accession>
<name>A0ABU6JJZ4_9GAMM</name>